<organism evidence="1 2">
    <name type="scientific">Nezara viridula</name>
    <name type="common">Southern green stink bug</name>
    <name type="synonym">Cimex viridulus</name>
    <dbReference type="NCBI Taxonomy" id="85310"/>
    <lineage>
        <taxon>Eukaryota</taxon>
        <taxon>Metazoa</taxon>
        <taxon>Ecdysozoa</taxon>
        <taxon>Arthropoda</taxon>
        <taxon>Hexapoda</taxon>
        <taxon>Insecta</taxon>
        <taxon>Pterygota</taxon>
        <taxon>Neoptera</taxon>
        <taxon>Paraneoptera</taxon>
        <taxon>Hemiptera</taxon>
        <taxon>Heteroptera</taxon>
        <taxon>Panheteroptera</taxon>
        <taxon>Pentatomomorpha</taxon>
        <taxon>Pentatomoidea</taxon>
        <taxon>Pentatomidae</taxon>
        <taxon>Pentatominae</taxon>
        <taxon>Nezara</taxon>
    </lineage>
</organism>
<dbReference type="AlphaFoldDB" id="A0A9P0E8B7"/>
<dbReference type="OrthoDB" id="10646071at2759"/>
<sequence>MFCSIRTRNCEDACSKVTWGISTFGMLPVNGQFDVDFRRVVVSATVLSEEAQIPIHSLQLEDRGERSSRGWAAMVVGLTSSALLASAPPHHPSDNTAFAIGNLLLDGHAHRHIIHWRLCLSRLHFLRYDKILLISD</sequence>
<evidence type="ECO:0000313" key="2">
    <source>
        <dbReference type="Proteomes" id="UP001152798"/>
    </source>
</evidence>
<dbReference type="EMBL" id="OV725077">
    <property type="protein sequence ID" value="CAH1391968.1"/>
    <property type="molecule type" value="Genomic_DNA"/>
</dbReference>
<name>A0A9P0E8B7_NEZVI</name>
<accession>A0A9P0E8B7</accession>
<gene>
    <name evidence="1" type="ORF">NEZAVI_LOCUS2882</name>
</gene>
<proteinExistence type="predicted"/>
<protein>
    <submittedName>
        <fullName evidence="1">Uncharacterized protein</fullName>
    </submittedName>
</protein>
<dbReference type="Proteomes" id="UP001152798">
    <property type="component" value="Chromosome 1"/>
</dbReference>
<evidence type="ECO:0000313" key="1">
    <source>
        <dbReference type="EMBL" id="CAH1391968.1"/>
    </source>
</evidence>
<keyword evidence="2" id="KW-1185">Reference proteome</keyword>
<reference evidence="1" key="1">
    <citation type="submission" date="2022-01" db="EMBL/GenBank/DDBJ databases">
        <authorList>
            <person name="King R."/>
        </authorList>
    </citation>
    <scope>NUCLEOTIDE SEQUENCE</scope>
</reference>